<evidence type="ECO:0000313" key="1">
    <source>
        <dbReference type="EMBL" id="VDM67089.1"/>
    </source>
</evidence>
<dbReference type="Proteomes" id="UP000270094">
    <property type="component" value="Unassembled WGS sequence"/>
</dbReference>
<sequence length="89" mass="9981">MEERQRLSQARGAPATRPLAIDRFETRIRQARAVPLQNDSIERMARVYGSSTMTNGRSPVRVKAEKTVVSGDGKRCDCLGKHLLIKQKS</sequence>
<dbReference type="EMBL" id="UYYB01004541">
    <property type="protein sequence ID" value="VDM67089.1"/>
    <property type="molecule type" value="Genomic_DNA"/>
</dbReference>
<gene>
    <name evidence="1" type="ORF">SVUK_LOCUS2087</name>
</gene>
<accession>A0A3P7IJN7</accession>
<dbReference type="OrthoDB" id="5868929at2759"/>
<organism evidence="1 2">
    <name type="scientific">Strongylus vulgaris</name>
    <name type="common">Blood worm</name>
    <dbReference type="NCBI Taxonomy" id="40348"/>
    <lineage>
        <taxon>Eukaryota</taxon>
        <taxon>Metazoa</taxon>
        <taxon>Ecdysozoa</taxon>
        <taxon>Nematoda</taxon>
        <taxon>Chromadorea</taxon>
        <taxon>Rhabditida</taxon>
        <taxon>Rhabditina</taxon>
        <taxon>Rhabditomorpha</taxon>
        <taxon>Strongyloidea</taxon>
        <taxon>Strongylidae</taxon>
        <taxon>Strongylus</taxon>
    </lineage>
</organism>
<proteinExistence type="predicted"/>
<protein>
    <submittedName>
        <fullName evidence="1">Uncharacterized protein</fullName>
    </submittedName>
</protein>
<name>A0A3P7IJN7_STRVU</name>
<evidence type="ECO:0000313" key="2">
    <source>
        <dbReference type="Proteomes" id="UP000270094"/>
    </source>
</evidence>
<keyword evidence="2" id="KW-1185">Reference proteome</keyword>
<dbReference type="AlphaFoldDB" id="A0A3P7IJN7"/>
<reference evidence="1 2" key="1">
    <citation type="submission" date="2018-11" db="EMBL/GenBank/DDBJ databases">
        <authorList>
            <consortium name="Pathogen Informatics"/>
        </authorList>
    </citation>
    <scope>NUCLEOTIDE SEQUENCE [LARGE SCALE GENOMIC DNA]</scope>
</reference>